<reference evidence="5 6" key="1">
    <citation type="submission" date="2016-11" db="EMBL/GenBank/DDBJ databases">
        <title>Sphingorhabdus sp. LPB0140, isolated from marine environment.</title>
        <authorList>
            <person name="Kim E."/>
            <person name="Yi H."/>
        </authorList>
    </citation>
    <scope>NUCLEOTIDE SEQUENCE [LARGE SCALE GENOMIC DNA]</scope>
    <source>
        <strain evidence="5 6">LPB0140</strain>
    </source>
</reference>
<evidence type="ECO:0000256" key="2">
    <source>
        <dbReference type="ARBA" id="ARBA00022801"/>
    </source>
</evidence>
<dbReference type="Pfam" id="PF01546">
    <property type="entry name" value="Peptidase_M20"/>
    <property type="match status" value="1"/>
</dbReference>
<proteinExistence type="predicted"/>
<dbReference type="GO" id="GO:0016787">
    <property type="term" value="F:hydrolase activity"/>
    <property type="evidence" value="ECO:0007669"/>
    <property type="project" value="UniProtKB-KW"/>
</dbReference>
<dbReference type="InterPro" id="IPR002933">
    <property type="entry name" value="Peptidase_M20"/>
</dbReference>
<dbReference type="PANTHER" id="PTHR43808:SF17">
    <property type="entry name" value="PEPTIDASE M20"/>
    <property type="match status" value="1"/>
</dbReference>
<evidence type="ECO:0000313" key="6">
    <source>
        <dbReference type="Proteomes" id="UP000242561"/>
    </source>
</evidence>
<accession>A0A1L3JED7</accession>
<dbReference type="InterPro" id="IPR011650">
    <property type="entry name" value="Peptidase_M20_dimer"/>
</dbReference>
<evidence type="ECO:0000256" key="3">
    <source>
        <dbReference type="SAM" id="SignalP"/>
    </source>
</evidence>
<evidence type="ECO:0000256" key="1">
    <source>
        <dbReference type="ARBA" id="ARBA00022723"/>
    </source>
</evidence>
<dbReference type="SUPFAM" id="SSF55031">
    <property type="entry name" value="Bacterial exopeptidase dimerisation domain"/>
    <property type="match status" value="1"/>
</dbReference>
<keyword evidence="3" id="KW-0732">Signal</keyword>
<sequence>MMAAILSALLFLSSPPLYAKSADNIFDYDQIIAELTTITEIAAPPFKEQKRAAYMAEQFRKIGLTDVKIDEEGNVTGIMSGKKKDEFMVVSAHLDTVFPEDTPIKVMRKDNRLYAPGIGDDSVGLTAILAYARQLKQQNIKTNRSILFVATVGEEGQGDLRGARYLMQRGEYKDRIKGFISIDGSDNNRITHIAVGSRRYRLIFKGPGGHSYGAFGIVAPMAAMGDFISRLYLIDTPGNPKTTYSASVVSGGTSVNTIADSIALEIDMRSSGPEELKQLEERVFKDLEGAILAENAARDTSLGKVSVEIILIGDRPAGSIPLTNGMIMAIGNSLSAHGYVPQYNASSTDSNIAIAMNIAAVTIGVGAGGGRAHSAEEYLNVEKEPLLKGFVAGYDSIIAAANAQY</sequence>
<keyword evidence="1" id="KW-0479">Metal-binding</keyword>
<dbReference type="AlphaFoldDB" id="A0A1L3JED7"/>
<gene>
    <name evidence="5" type="ORF">LPB140_01485</name>
</gene>
<dbReference type="Gene3D" id="3.30.70.360">
    <property type="match status" value="1"/>
</dbReference>
<feature type="signal peptide" evidence="3">
    <location>
        <begin position="1"/>
        <end position="19"/>
    </location>
</feature>
<dbReference type="PANTHER" id="PTHR43808">
    <property type="entry name" value="ACETYLORNITHINE DEACETYLASE"/>
    <property type="match status" value="1"/>
</dbReference>
<dbReference type="EMBL" id="CP018154">
    <property type="protein sequence ID" value="APG63459.1"/>
    <property type="molecule type" value="Genomic_DNA"/>
</dbReference>
<evidence type="ECO:0000259" key="4">
    <source>
        <dbReference type="Pfam" id="PF07687"/>
    </source>
</evidence>
<dbReference type="Gene3D" id="3.40.630.10">
    <property type="entry name" value="Zn peptidases"/>
    <property type="match status" value="1"/>
</dbReference>
<name>A0A1L3JED7_9SPHN</name>
<dbReference type="Proteomes" id="UP000242561">
    <property type="component" value="Chromosome"/>
</dbReference>
<dbReference type="Pfam" id="PF07687">
    <property type="entry name" value="M20_dimer"/>
    <property type="match status" value="1"/>
</dbReference>
<dbReference type="InterPro" id="IPR036264">
    <property type="entry name" value="Bact_exopeptidase_dim_dom"/>
</dbReference>
<organism evidence="5 6">
    <name type="scientific">Sphingorhabdus lutea</name>
    <dbReference type="NCBI Taxonomy" id="1913578"/>
    <lineage>
        <taxon>Bacteria</taxon>
        <taxon>Pseudomonadati</taxon>
        <taxon>Pseudomonadota</taxon>
        <taxon>Alphaproteobacteria</taxon>
        <taxon>Sphingomonadales</taxon>
        <taxon>Sphingomonadaceae</taxon>
        <taxon>Sphingorhabdus</taxon>
    </lineage>
</organism>
<feature type="chain" id="PRO_5013018530" description="Peptidase M20 dimerisation domain-containing protein" evidence="3">
    <location>
        <begin position="20"/>
        <end position="405"/>
    </location>
</feature>
<evidence type="ECO:0000313" key="5">
    <source>
        <dbReference type="EMBL" id="APG63459.1"/>
    </source>
</evidence>
<dbReference type="GO" id="GO:0046872">
    <property type="term" value="F:metal ion binding"/>
    <property type="evidence" value="ECO:0007669"/>
    <property type="project" value="UniProtKB-KW"/>
</dbReference>
<dbReference type="STRING" id="1913578.LPB140_01485"/>
<dbReference type="SUPFAM" id="SSF53187">
    <property type="entry name" value="Zn-dependent exopeptidases"/>
    <property type="match status" value="1"/>
</dbReference>
<dbReference type="KEGG" id="sphl:LPB140_01485"/>
<keyword evidence="2" id="KW-0378">Hydrolase</keyword>
<dbReference type="InterPro" id="IPR050072">
    <property type="entry name" value="Peptidase_M20A"/>
</dbReference>
<keyword evidence="6" id="KW-1185">Reference proteome</keyword>
<protein>
    <recommendedName>
        <fullName evidence="4">Peptidase M20 dimerisation domain-containing protein</fullName>
    </recommendedName>
</protein>
<feature type="domain" description="Peptidase M20 dimerisation" evidence="4">
    <location>
        <begin position="196"/>
        <end position="288"/>
    </location>
</feature>